<evidence type="ECO:0000313" key="9">
    <source>
        <dbReference type="Proteomes" id="UP000316196"/>
    </source>
</evidence>
<evidence type="ECO:0000313" key="8">
    <source>
        <dbReference type="EMBL" id="TQL62889.1"/>
    </source>
</evidence>
<dbReference type="RefSeq" id="WP_211345809.1">
    <property type="nucleotide sequence ID" value="NZ_BAAAMD010000001.1"/>
</dbReference>
<comment type="subcellular location">
    <subcellularLocation>
        <location evidence="1">Cell membrane</location>
        <topology evidence="1">Multi-pass membrane protein</topology>
    </subcellularLocation>
</comment>
<comment type="caution">
    <text evidence="8">The sequence shown here is derived from an EMBL/GenBank/DDBJ whole genome shotgun (WGS) entry which is preliminary data.</text>
</comment>
<feature type="transmembrane region" description="Helical" evidence="6">
    <location>
        <begin position="164"/>
        <end position="184"/>
    </location>
</feature>
<dbReference type="InterPro" id="IPR020846">
    <property type="entry name" value="MFS_dom"/>
</dbReference>
<evidence type="ECO:0000256" key="1">
    <source>
        <dbReference type="ARBA" id="ARBA00004651"/>
    </source>
</evidence>
<dbReference type="Pfam" id="PF07690">
    <property type="entry name" value="MFS_1"/>
    <property type="match status" value="1"/>
</dbReference>
<evidence type="ECO:0000256" key="5">
    <source>
        <dbReference type="ARBA" id="ARBA00023136"/>
    </source>
</evidence>
<dbReference type="Proteomes" id="UP000316196">
    <property type="component" value="Unassembled WGS sequence"/>
</dbReference>
<keyword evidence="2" id="KW-1003">Cell membrane</keyword>
<dbReference type="AlphaFoldDB" id="A0A542ZRL5"/>
<dbReference type="GO" id="GO:0005886">
    <property type="term" value="C:plasma membrane"/>
    <property type="evidence" value="ECO:0007669"/>
    <property type="project" value="UniProtKB-SubCell"/>
</dbReference>
<dbReference type="CDD" id="cd17324">
    <property type="entry name" value="MFS_NepI_like"/>
    <property type="match status" value="1"/>
</dbReference>
<feature type="transmembrane region" description="Helical" evidence="6">
    <location>
        <begin position="101"/>
        <end position="126"/>
    </location>
</feature>
<keyword evidence="3 6" id="KW-0812">Transmembrane</keyword>
<feature type="transmembrane region" description="Helical" evidence="6">
    <location>
        <begin position="363"/>
        <end position="384"/>
    </location>
</feature>
<reference evidence="8 9" key="1">
    <citation type="submission" date="2019-06" db="EMBL/GenBank/DDBJ databases">
        <title>Sequencing the genomes of 1000 actinobacteria strains.</title>
        <authorList>
            <person name="Klenk H.-P."/>
        </authorList>
    </citation>
    <scope>NUCLEOTIDE SEQUENCE [LARGE SCALE GENOMIC DNA]</scope>
    <source>
        <strain evidence="8 9">DSM 8251</strain>
    </source>
</reference>
<protein>
    <submittedName>
        <fullName evidence="8">DHA1 family inner membrane transport protein</fullName>
    </submittedName>
</protein>
<evidence type="ECO:0000256" key="4">
    <source>
        <dbReference type="ARBA" id="ARBA00022989"/>
    </source>
</evidence>
<dbReference type="PANTHER" id="PTHR43124:SF3">
    <property type="entry name" value="CHLORAMPHENICOL EFFLUX PUMP RV0191"/>
    <property type="match status" value="1"/>
</dbReference>
<feature type="transmembrane region" description="Helical" evidence="6">
    <location>
        <begin position="46"/>
        <end position="69"/>
    </location>
</feature>
<dbReference type="InterPro" id="IPR036259">
    <property type="entry name" value="MFS_trans_sf"/>
</dbReference>
<gene>
    <name evidence="8" type="ORF">FB460_0680</name>
</gene>
<name>A0A542ZRL5_9ACTN</name>
<organism evidence="8 9">
    <name type="scientific">Propioniferax innocua</name>
    <dbReference type="NCBI Taxonomy" id="1753"/>
    <lineage>
        <taxon>Bacteria</taxon>
        <taxon>Bacillati</taxon>
        <taxon>Actinomycetota</taxon>
        <taxon>Actinomycetes</taxon>
        <taxon>Propionibacteriales</taxon>
        <taxon>Propionibacteriaceae</taxon>
        <taxon>Propioniferax</taxon>
    </lineage>
</organism>
<dbReference type="EMBL" id="VFOR01000001">
    <property type="protein sequence ID" value="TQL62889.1"/>
    <property type="molecule type" value="Genomic_DNA"/>
</dbReference>
<evidence type="ECO:0000256" key="3">
    <source>
        <dbReference type="ARBA" id="ARBA00022692"/>
    </source>
</evidence>
<accession>A0A542ZRL5</accession>
<keyword evidence="4 6" id="KW-1133">Transmembrane helix</keyword>
<evidence type="ECO:0000259" key="7">
    <source>
        <dbReference type="PROSITE" id="PS50850"/>
    </source>
</evidence>
<dbReference type="InterPro" id="IPR050189">
    <property type="entry name" value="MFS_Efflux_Transporters"/>
</dbReference>
<feature type="domain" description="Major facilitator superfamily (MFS) profile" evidence="7">
    <location>
        <begin position="10"/>
        <end position="388"/>
    </location>
</feature>
<feature type="transmembrane region" description="Helical" evidence="6">
    <location>
        <begin position="138"/>
        <end position="158"/>
    </location>
</feature>
<proteinExistence type="predicted"/>
<keyword evidence="9" id="KW-1185">Reference proteome</keyword>
<keyword evidence="5 6" id="KW-0472">Membrane</keyword>
<feature type="transmembrane region" description="Helical" evidence="6">
    <location>
        <begin position="76"/>
        <end position="95"/>
    </location>
</feature>
<evidence type="ECO:0000256" key="6">
    <source>
        <dbReference type="SAM" id="Phobius"/>
    </source>
</evidence>
<feature type="transmembrane region" description="Helical" evidence="6">
    <location>
        <begin position="205"/>
        <end position="227"/>
    </location>
</feature>
<sequence>MSRTPSLALATVALVTGGIAIGTSEFVVMGLLPELAHGIGVDIPTAGQAISAYAIGVVVGAPLLSAVAAGRPRRGVLIALMAAFLVGNIGTALAPNLGLVLVARFLAGLPHGAYFGLAAIVAVSLARAGRGPQAVSRVMLGIPVANLAGVPLATALGQAFGWRAAFWMVAAIAALTLVMLRAMVPYSGPTDQSIRSELGALMRPQLWLAMAIGAIGFGGQFSMFSYIKPLLLHVTGASMQHVPLVLLVFGFGGLVGTWLGGLVAGRSVWGAMFGGLGAMVTFFSLLALNAAGPLPLVTFLVGMGAASAAMLVIGLQMHLMNVAGSAQNLGASLNHAALNFANALGAAAGGLVLSWGWGWVAPTWTSVALSLAGIVIAIVALLVARAKDEPGVRA</sequence>
<feature type="transmembrane region" description="Helical" evidence="6">
    <location>
        <begin position="268"/>
        <end position="288"/>
    </location>
</feature>
<evidence type="ECO:0000256" key="2">
    <source>
        <dbReference type="ARBA" id="ARBA00022475"/>
    </source>
</evidence>
<dbReference type="Gene3D" id="1.20.1250.20">
    <property type="entry name" value="MFS general substrate transporter like domains"/>
    <property type="match status" value="2"/>
</dbReference>
<dbReference type="InterPro" id="IPR011701">
    <property type="entry name" value="MFS"/>
</dbReference>
<feature type="transmembrane region" description="Helical" evidence="6">
    <location>
        <begin position="239"/>
        <end position="261"/>
    </location>
</feature>
<dbReference type="GO" id="GO:0022857">
    <property type="term" value="F:transmembrane transporter activity"/>
    <property type="evidence" value="ECO:0007669"/>
    <property type="project" value="InterPro"/>
</dbReference>
<dbReference type="SUPFAM" id="SSF103473">
    <property type="entry name" value="MFS general substrate transporter"/>
    <property type="match status" value="1"/>
</dbReference>
<dbReference type="PROSITE" id="PS50850">
    <property type="entry name" value="MFS"/>
    <property type="match status" value="1"/>
</dbReference>
<dbReference type="PANTHER" id="PTHR43124">
    <property type="entry name" value="PURINE EFFLUX PUMP PBUE"/>
    <property type="match status" value="1"/>
</dbReference>
<feature type="transmembrane region" description="Helical" evidence="6">
    <location>
        <begin position="294"/>
        <end position="315"/>
    </location>
</feature>
<feature type="transmembrane region" description="Helical" evidence="6">
    <location>
        <begin position="336"/>
        <end position="357"/>
    </location>
</feature>